<keyword evidence="3" id="KW-1185">Reference proteome</keyword>
<reference evidence="2" key="1">
    <citation type="submission" date="2022-12" db="EMBL/GenBank/DDBJ databases">
        <authorList>
            <person name="Petersen C."/>
        </authorList>
    </citation>
    <scope>NUCLEOTIDE SEQUENCE</scope>
    <source>
        <strain evidence="2">IBT 16125</strain>
    </source>
</reference>
<sequence>MEPSDNLRHQLLKYLEDRANRTSSTTIPAPPPYTTNPSTSTSIPNTPRIPIMYVPNNTYYDEDYDWEEPSPTTISITIDFSITITGDKNTVTMSSPQVDSPASDTTNSSIETTNANANTKDLGYSPEQMDQLAPTIINALKSQGLTEEKGRKRPITLALKRGIAIKGIDNKVCIGNPSPRPPARSIYDDDSDGDTIRSASTVSRRTCSESLGSDAGVEEETEATSREDMPPAKRRCY</sequence>
<dbReference type="RefSeq" id="XP_056769921.1">
    <property type="nucleotide sequence ID" value="XM_056905814.1"/>
</dbReference>
<dbReference type="EMBL" id="JAPVEA010000002">
    <property type="protein sequence ID" value="KAJ5460879.1"/>
    <property type="molecule type" value="Genomic_DNA"/>
</dbReference>
<feature type="compositionally biased region" description="Polar residues" evidence="1">
    <location>
        <begin position="197"/>
        <end position="211"/>
    </location>
</feature>
<gene>
    <name evidence="2" type="ORF">N7458_002431</name>
</gene>
<proteinExistence type="predicted"/>
<accession>A0AAD6CDI6</accession>
<feature type="region of interest" description="Disordered" evidence="1">
    <location>
        <begin position="174"/>
        <end position="237"/>
    </location>
</feature>
<evidence type="ECO:0000313" key="3">
    <source>
        <dbReference type="Proteomes" id="UP001213681"/>
    </source>
</evidence>
<protein>
    <submittedName>
        <fullName evidence="2">Uncharacterized protein</fullName>
    </submittedName>
</protein>
<evidence type="ECO:0000256" key="1">
    <source>
        <dbReference type="SAM" id="MobiDB-lite"/>
    </source>
</evidence>
<evidence type="ECO:0000313" key="2">
    <source>
        <dbReference type="EMBL" id="KAJ5460879.1"/>
    </source>
</evidence>
<feature type="compositionally biased region" description="Low complexity" evidence="1">
    <location>
        <begin position="35"/>
        <end position="47"/>
    </location>
</feature>
<feature type="compositionally biased region" description="Polar residues" evidence="1">
    <location>
        <begin position="91"/>
        <end position="119"/>
    </location>
</feature>
<feature type="region of interest" description="Disordered" evidence="1">
    <location>
        <begin position="91"/>
        <end position="124"/>
    </location>
</feature>
<feature type="region of interest" description="Disordered" evidence="1">
    <location>
        <begin position="20"/>
        <end position="47"/>
    </location>
</feature>
<name>A0AAD6CDI6_9EURO</name>
<dbReference type="AlphaFoldDB" id="A0AAD6CDI6"/>
<comment type="caution">
    <text evidence="2">The sequence shown here is derived from an EMBL/GenBank/DDBJ whole genome shotgun (WGS) entry which is preliminary data.</text>
</comment>
<organism evidence="2 3">
    <name type="scientific">Penicillium daleae</name>
    <dbReference type="NCBI Taxonomy" id="63821"/>
    <lineage>
        <taxon>Eukaryota</taxon>
        <taxon>Fungi</taxon>
        <taxon>Dikarya</taxon>
        <taxon>Ascomycota</taxon>
        <taxon>Pezizomycotina</taxon>
        <taxon>Eurotiomycetes</taxon>
        <taxon>Eurotiomycetidae</taxon>
        <taxon>Eurotiales</taxon>
        <taxon>Aspergillaceae</taxon>
        <taxon>Penicillium</taxon>
    </lineage>
</organism>
<dbReference type="GeneID" id="81596057"/>
<dbReference type="Proteomes" id="UP001213681">
    <property type="component" value="Unassembled WGS sequence"/>
</dbReference>
<reference evidence="2" key="2">
    <citation type="journal article" date="2023" name="IMA Fungus">
        <title>Comparative genomic study of the Penicillium genus elucidates a diverse pangenome and 15 lateral gene transfer events.</title>
        <authorList>
            <person name="Petersen C."/>
            <person name="Sorensen T."/>
            <person name="Nielsen M.R."/>
            <person name="Sondergaard T.E."/>
            <person name="Sorensen J.L."/>
            <person name="Fitzpatrick D.A."/>
            <person name="Frisvad J.C."/>
            <person name="Nielsen K.L."/>
        </authorList>
    </citation>
    <scope>NUCLEOTIDE SEQUENCE</scope>
    <source>
        <strain evidence="2">IBT 16125</strain>
    </source>
</reference>